<dbReference type="Gene3D" id="3.40.50.1240">
    <property type="entry name" value="Phosphoglycerate mutase-like"/>
    <property type="match status" value="1"/>
</dbReference>
<reference evidence="2 3" key="1">
    <citation type="submission" date="2023-01" db="EMBL/GenBank/DDBJ databases">
        <title>Analysis of 21 Apiospora genomes using comparative genomics revels a genus with tremendous synthesis potential of carbohydrate active enzymes and secondary metabolites.</title>
        <authorList>
            <person name="Sorensen T."/>
        </authorList>
    </citation>
    <scope>NUCLEOTIDE SEQUENCE [LARGE SCALE GENOMIC DNA]</scope>
    <source>
        <strain evidence="2 3">CBS 117206</strain>
    </source>
</reference>
<dbReference type="Pfam" id="PF00300">
    <property type="entry name" value="His_Phos_1"/>
    <property type="match status" value="2"/>
</dbReference>
<dbReference type="CDD" id="cd07067">
    <property type="entry name" value="HP_PGM_like"/>
    <property type="match status" value="1"/>
</dbReference>
<evidence type="ECO:0000313" key="2">
    <source>
        <dbReference type="EMBL" id="KAK8095872.1"/>
    </source>
</evidence>
<feature type="compositionally biased region" description="Gly residues" evidence="1">
    <location>
        <begin position="128"/>
        <end position="138"/>
    </location>
</feature>
<organism evidence="2 3">
    <name type="scientific">Apiospora kogelbergensis</name>
    <dbReference type="NCBI Taxonomy" id="1337665"/>
    <lineage>
        <taxon>Eukaryota</taxon>
        <taxon>Fungi</taxon>
        <taxon>Dikarya</taxon>
        <taxon>Ascomycota</taxon>
        <taxon>Pezizomycotina</taxon>
        <taxon>Sordariomycetes</taxon>
        <taxon>Xylariomycetidae</taxon>
        <taxon>Amphisphaeriales</taxon>
        <taxon>Apiosporaceae</taxon>
        <taxon>Apiospora</taxon>
    </lineage>
</organism>
<dbReference type="InterPro" id="IPR029033">
    <property type="entry name" value="His_PPase_superfam"/>
</dbReference>
<dbReference type="SUPFAM" id="SSF53254">
    <property type="entry name" value="Phosphoglycerate mutase-like"/>
    <property type="match status" value="1"/>
</dbReference>
<feature type="compositionally biased region" description="Low complexity" evidence="1">
    <location>
        <begin position="111"/>
        <end position="127"/>
    </location>
</feature>
<proteinExistence type="predicted"/>
<sequence length="332" mass="35018">MSLEVIYVTRHGFRPAFNVDPATGTYSLAIRSPTGLPTDPPLTSYGVDQANDLAQHLLQVDPPIDQVYSSPYYRCLQTISPFVALKLKKRKDVAAADTDAAAAGDGRRPRQQQPSSISSSPSPSSDPGEGGGGKGGPGIRVEAGISEWSRVVPPRHGESIAQLHDRVAAAIGAIIEQSDREGARAIVLNTHAAVMIALGRVLTGRMPTSVDEEDFKAFTCGLSIYRRRPSRTPTGVPQAPPSGNFPVSTQSANRNAAWADGSGVCGGWDCQANSDCSFLRGGEERGWRFSGDEDFVSLGSGTLEDARAGLGVIVEKGESSGNNSSQPGRSKL</sequence>
<dbReference type="EMBL" id="JAQQWP010000011">
    <property type="protein sequence ID" value="KAK8095872.1"/>
    <property type="molecule type" value="Genomic_DNA"/>
</dbReference>
<feature type="region of interest" description="Disordered" evidence="1">
    <location>
        <begin position="98"/>
        <end position="140"/>
    </location>
</feature>
<dbReference type="PANTHER" id="PTHR16469:SF51">
    <property type="entry name" value="TRANSCRIPTION FACTOR TAU 55 KDA SUBUNIT"/>
    <property type="match status" value="1"/>
</dbReference>
<name>A0AAW0Q864_9PEZI</name>
<accession>A0AAW0Q864</accession>
<dbReference type="SMART" id="SM00855">
    <property type="entry name" value="PGAM"/>
    <property type="match status" value="1"/>
</dbReference>
<protein>
    <submittedName>
        <fullName evidence="2">Phosphoglycerate mutase</fullName>
    </submittedName>
</protein>
<evidence type="ECO:0000313" key="3">
    <source>
        <dbReference type="Proteomes" id="UP001392437"/>
    </source>
</evidence>
<keyword evidence="3" id="KW-1185">Reference proteome</keyword>
<dbReference type="PANTHER" id="PTHR16469">
    <property type="entry name" value="UBIQUITIN-ASSOCIATED AND SH3 DOMAIN-CONTAINING BA-RELATED"/>
    <property type="match status" value="1"/>
</dbReference>
<dbReference type="AlphaFoldDB" id="A0AAW0Q864"/>
<dbReference type="InterPro" id="IPR013078">
    <property type="entry name" value="His_Pase_superF_clade-1"/>
</dbReference>
<comment type="caution">
    <text evidence="2">The sequence shown here is derived from an EMBL/GenBank/DDBJ whole genome shotgun (WGS) entry which is preliminary data.</text>
</comment>
<gene>
    <name evidence="2" type="ORF">PG999_013894</name>
</gene>
<evidence type="ECO:0000256" key="1">
    <source>
        <dbReference type="SAM" id="MobiDB-lite"/>
    </source>
</evidence>
<dbReference type="InterPro" id="IPR051710">
    <property type="entry name" value="Phosphatase_SH3-domain"/>
</dbReference>
<dbReference type="Proteomes" id="UP001392437">
    <property type="component" value="Unassembled WGS sequence"/>
</dbReference>